<feature type="compositionally biased region" description="Basic and acidic residues" evidence="5">
    <location>
        <begin position="76"/>
        <end position="105"/>
    </location>
</feature>
<dbReference type="SMART" id="SM00320">
    <property type="entry name" value="WD40"/>
    <property type="match status" value="10"/>
</dbReference>
<accession>A0AB34IQA2</accession>
<dbReference type="PROSITE" id="PS50082">
    <property type="entry name" value="WD_REPEATS_2"/>
    <property type="match status" value="7"/>
</dbReference>
<keyword evidence="3" id="KW-0106">Calcium</keyword>
<dbReference type="InterPro" id="IPR020472">
    <property type="entry name" value="WD40_PAC1"/>
</dbReference>
<dbReference type="InterPro" id="IPR001680">
    <property type="entry name" value="WD40_rpt"/>
</dbReference>
<dbReference type="GO" id="GO:0005509">
    <property type="term" value="F:calcium ion binding"/>
    <property type="evidence" value="ECO:0007669"/>
    <property type="project" value="InterPro"/>
</dbReference>
<feature type="repeat" description="WD" evidence="4">
    <location>
        <begin position="1110"/>
        <end position="1144"/>
    </location>
</feature>
<evidence type="ECO:0000256" key="5">
    <source>
        <dbReference type="SAM" id="MobiDB-lite"/>
    </source>
</evidence>
<sequence>MAKHRPRPSQRGKGNSSARDSTASNSESSAQCVSNEEMQREDAVESTDTGGGHDEMDVAIHGQQEENVLEQCEGEGSDRRADEACGEADRVELEEKEVEGGKEGVVDEADCGEGEEEEGEGEEGSQGEEGNTEESEAESGEEESEEEGDEVDSVDGDHEEDFLKLTPLDDVMEEVDLSPMMKECNLQNYSGTQLSMTSPEAKVPSWLRQHGLSSSSRKAIETEVIDRFTFLKDYQAVSGNNPLVSGTIDADDADEYVEDVPTSGAEARKPSARELLDLDLINLVQAKTFFLPSVGEASRGGGHCTLNMHDFVRKFSRMCGETTRQQLGYLFMRIDCDSDGYVTWDEFLTYVMARSDSLAKPLADERLQKQLMRQPVMEAPHAALHKEAVAHLLYVPSCAAYVSAAHDGTMRIWSKGLTHELTVEVAEKPVVIHAVCVLPALHKLALATDERQLLLYELLSHANAVRWTLHGKLLLKELAMSLCAWSFEAMDGTQIERLAVGTQDGAVEIFDARTLVRAVKGRGANEPPVKATLRSHKTLLAASIVRLSLHRDWVTQLEYHEGMRALISASHDGLIKMTAFTPPPSKAVAHEESSWVQPAELTVAQCRNVWTCEAHPKGVNRIVQANAGGKKLLASCGRERTASIWNLESQDFMRTLDGHRGTVIDLSFDSTQQILFTLAGDGEVRTWDLSNLSMLSILSQVLSPEDYLAARTSAIHFNPHGQCLVTGARKLGMWFYPSRFAPREVHAARALAPKGHAHPLVAALYSEQFYLIVSGDELGLICVWDVRTGALLFRFEHSCGKLTAMEFDSSGRRLITGSGDGSVRLWNYSSGELLRTISFDAEWADNEHATAQEKMRLSMPRQPASPSPSGSASSPPKTQPSVMFGTRASVQRPERLASEGAAEVEAVKHISQGAVNFYVSVGWSHKVMLWPDADTHHPARRLNGHTDDVLSVAFSPPTLLCTGAYDGTILAWNVVSGVLKFRLTPGPHSSAKRYHRVSMTGGWAFSNAVESLTFLNTSCSLMRVAILVSVSADGCIRFWDAHAGRLIHTVAGACALSESLQHVCAEETNTFLFTGDSGGFVKVWDISDLVEHSSRVQPLSHAAIKLVFSWRAHLCAVVRLEYLKGVEALVSASADCTVRLWTISGEQVGVFGQSEPWQLADTCSWLDAAPASVVRLPASVGASLRMVPSDDKTAVSESKLGKARAPPPVLPIGGAPAHSYDQAPLGRVQLLATIALDTDEVGPAIPREEPKRDEERARIKAAMVEARIQNRDQSTRLAQKSAVVLRPPPWRLDRSKPEPLSLTTDRIAMRRAQSAARIHDGNRLLTHAKAKANAICRLDSTKEGLSPPKYAKAGAWTPPANSHLMNGISQKPHYTPQSSASYERLGLLADPLSPRRVRPEYRAAYRVYGGVSNGYN</sequence>
<keyword evidence="2" id="KW-0677">Repeat</keyword>
<evidence type="ECO:0000256" key="1">
    <source>
        <dbReference type="ARBA" id="ARBA00022574"/>
    </source>
</evidence>
<feature type="compositionally biased region" description="Low complexity" evidence="5">
    <location>
        <begin position="867"/>
        <end position="876"/>
    </location>
</feature>
<dbReference type="PROSITE" id="PS50222">
    <property type="entry name" value="EF_HAND_2"/>
    <property type="match status" value="1"/>
</dbReference>
<feature type="compositionally biased region" description="Basic residues" evidence="5">
    <location>
        <begin position="1"/>
        <end position="10"/>
    </location>
</feature>
<organism evidence="7 8">
    <name type="scientific">Prymnesium parvum</name>
    <name type="common">Toxic golden alga</name>
    <dbReference type="NCBI Taxonomy" id="97485"/>
    <lineage>
        <taxon>Eukaryota</taxon>
        <taxon>Haptista</taxon>
        <taxon>Haptophyta</taxon>
        <taxon>Prymnesiophyceae</taxon>
        <taxon>Prymnesiales</taxon>
        <taxon>Prymnesiaceae</taxon>
        <taxon>Prymnesium</taxon>
    </lineage>
</organism>
<feature type="repeat" description="WD" evidence="4">
    <location>
        <begin position="1027"/>
        <end position="1049"/>
    </location>
</feature>
<feature type="repeat" description="WD" evidence="4">
    <location>
        <begin position="382"/>
        <end position="414"/>
    </location>
</feature>
<dbReference type="PANTHER" id="PTHR44324">
    <property type="entry name" value="WD40 REPEAT DOMAIN 95"/>
    <property type="match status" value="1"/>
</dbReference>
<dbReference type="InterPro" id="IPR018247">
    <property type="entry name" value="EF_Hand_1_Ca_BS"/>
</dbReference>
<evidence type="ECO:0000313" key="7">
    <source>
        <dbReference type="EMBL" id="KAL1504576.1"/>
    </source>
</evidence>
<dbReference type="InterPro" id="IPR011992">
    <property type="entry name" value="EF-hand-dom_pair"/>
</dbReference>
<feature type="repeat" description="WD" evidence="4">
    <location>
        <begin position="753"/>
        <end position="794"/>
    </location>
</feature>
<keyword evidence="1 4" id="KW-0853">WD repeat</keyword>
<comment type="caution">
    <text evidence="7">The sequence shown here is derived from an EMBL/GenBank/DDBJ whole genome shotgun (WGS) entry which is preliminary data.</text>
</comment>
<feature type="domain" description="EF-hand" evidence="6">
    <location>
        <begin position="322"/>
        <end position="357"/>
    </location>
</feature>
<evidence type="ECO:0000256" key="3">
    <source>
        <dbReference type="ARBA" id="ARBA00022837"/>
    </source>
</evidence>
<dbReference type="InterPro" id="IPR019775">
    <property type="entry name" value="WD40_repeat_CS"/>
</dbReference>
<keyword evidence="8" id="KW-1185">Reference proteome</keyword>
<dbReference type="PROSITE" id="PS50294">
    <property type="entry name" value="WD_REPEATS_REGION"/>
    <property type="match status" value="3"/>
</dbReference>
<evidence type="ECO:0000256" key="2">
    <source>
        <dbReference type="ARBA" id="ARBA00022737"/>
    </source>
</evidence>
<evidence type="ECO:0000256" key="4">
    <source>
        <dbReference type="PROSITE-ProRule" id="PRU00221"/>
    </source>
</evidence>
<reference evidence="7 8" key="1">
    <citation type="journal article" date="2024" name="Science">
        <title>Giant polyketide synthase enzymes in the biosynthesis of giant marine polyether toxins.</title>
        <authorList>
            <person name="Fallon T.R."/>
            <person name="Shende V.V."/>
            <person name="Wierzbicki I.H."/>
            <person name="Pendleton A.L."/>
            <person name="Watervoot N.F."/>
            <person name="Auber R.P."/>
            <person name="Gonzalez D.J."/>
            <person name="Wisecaver J.H."/>
            <person name="Moore B.S."/>
        </authorList>
    </citation>
    <scope>NUCLEOTIDE SEQUENCE [LARGE SCALE GENOMIC DNA]</scope>
    <source>
        <strain evidence="7 8">12B1</strain>
    </source>
</reference>
<feature type="compositionally biased region" description="Acidic residues" evidence="5">
    <location>
        <begin position="106"/>
        <end position="160"/>
    </location>
</feature>
<dbReference type="PROSITE" id="PS00018">
    <property type="entry name" value="EF_HAND_1"/>
    <property type="match status" value="1"/>
</dbReference>
<feature type="compositionally biased region" description="Polar residues" evidence="5">
    <location>
        <begin position="12"/>
        <end position="36"/>
    </location>
</feature>
<dbReference type="PANTHER" id="PTHR44324:SF4">
    <property type="entry name" value="WD40 REPEAT DOMAIN 95"/>
    <property type="match status" value="1"/>
</dbReference>
<dbReference type="InterPro" id="IPR015943">
    <property type="entry name" value="WD40/YVTN_repeat-like_dom_sf"/>
</dbReference>
<dbReference type="Gene3D" id="2.130.10.10">
    <property type="entry name" value="YVTN repeat-like/Quinoprotein amine dehydrogenase"/>
    <property type="match status" value="4"/>
</dbReference>
<dbReference type="Proteomes" id="UP001515480">
    <property type="component" value="Unassembled WGS sequence"/>
</dbReference>
<dbReference type="PRINTS" id="PR00320">
    <property type="entry name" value="GPROTEINBRPT"/>
</dbReference>
<evidence type="ECO:0000259" key="6">
    <source>
        <dbReference type="PROSITE" id="PS50222"/>
    </source>
</evidence>
<dbReference type="Pfam" id="PF00400">
    <property type="entry name" value="WD40"/>
    <property type="match status" value="4"/>
</dbReference>
<feature type="region of interest" description="Disordered" evidence="5">
    <location>
        <begin position="1"/>
        <end position="167"/>
    </location>
</feature>
<dbReference type="SUPFAM" id="SSF50978">
    <property type="entry name" value="WD40 repeat-like"/>
    <property type="match status" value="2"/>
</dbReference>
<dbReference type="InterPro" id="IPR051242">
    <property type="entry name" value="WD-EF-hand_domain"/>
</dbReference>
<dbReference type="SUPFAM" id="SSF47473">
    <property type="entry name" value="EF-hand"/>
    <property type="match status" value="1"/>
</dbReference>
<gene>
    <name evidence="7" type="ORF">AB1Y20_008362</name>
</gene>
<name>A0AB34IQA2_PRYPA</name>
<protein>
    <recommendedName>
        <fullName evidence="6">EF-hand domain-containing protein</fullName>
    </recommendedName>
</protein>
<dbReference type="Gene3D" id="1.10.238.10">
    <property type="entry name" value="EF-hand"/>
    <property type="match status" value="1"/>
</dbReference>
<evidence type="ECO:0000313" key="8">
    <source>
        <dbReference type="Proteomes" id="UP001515480"/>
    </source>
</evidence>
<feature type="repeat" description="WD" evidence="4">
    <location>
        <begin position="942"/>
        <end position="974"/>
    </location>
</feature>
<feature type="repeat" description="WD" evidence="4">
    <location>
        <begin position="795"/>
        <end position="836"/>
    </location>
</feature>
<feature type="repeat" description="WD" evidence="4">
    <location>
        <begin position="656"/>
        <end position="697"/>
    </location>
</feature>
<dbReference type="EMBL" id="JBGBPQ010000019">
    <property type="protein sequence ID" value="KAL1504576.1"/>
    <property type="molecule type" value="Genomic_DNA"/>
</dbReference>
<proteinExistence type="predicted"/>
<dbReference type="InterPro" id="IPR002048">
    <property type="entry name" value="EF_hand_dom"/>
</dbReference>
<dbReference type="PROSITE" id="PS00678">
    <property type="entry name" value="WD_REPEATS_1"/>
    <property type="match status" value="2"/>
</dbReference>
<feature type="region of interest" description="Disordered" evidence="5">
    <location>
        <begin position="853"/>
        <end position="882"/>
    </location>
</feature>
<dbReference type="InterPro" id="IPR036322">
    <property type="entry name" value="WD40_repeat_dom_sf"/>
</dbReference>